<feature type="region of interest" description="Disordered" evidence="1">
    <location>
        <begin position="321"/>
        <end position="349"/>
    </location>
</feature>
<feature type="compositionally biased region" description="Pro residues" evidence="1">
    <location>
        <begin position="42"/>
        <end position="54"/>
    </location>
</feature>
<sequence>MISDQTKHRDPPPPCNLVRLKTPVVFRNYHHSAATSTASSDPPVPATSSPPPPTHLGVMSSTFKLHAFPPNPDQPLVHMSQISPRQTPPPRPVDHAAFVFFFGGGRFACTTERGMKRVKSLGIAAELVSAVSRGRFEVEGDCGSGSDGIDRNIMACWTAIGILKRKLENEAIVGGQHQHHQIGEQRLLKAGDSRPKQSFARVEAVLVIGHDFLPTKWPHAAEVTRFALLHPPPSDPGLPEGRARCSTSGKSIWNDTDGGSLVCAQHDGAVDVWNLLIASDVEGALDIKAPASTPSQTPLGVCLPKTPLSMATRNAAIAWHTSDRSTRSGREGDLITGLPGPLRRDDTGRHTDHRQVWRWCGPPLPLTPVPLRTPLVNNPRLSCLSWVDCRPRDLERQDRPDKKNRFDLMVQSEAQARLLTAPIKRGIGGSDWVED</sequence>
<evidence type="ECO:0000256" key="1">
    <source>
        <dbReference type="SAM" id="MobiDB-lite"/>
    </source>
</evidence>
<dbReference type="EMBL" id="UXSR01001047">
    <property type="protein sequence ID" value="VDD77846.1"/>
    <property type="molecule type" value="Genomic_DNA"/>
</dbReference>
<name>A0A0R3UAA0_MESCO</name>
<gene>
    <name evidence="2" type="ORF">MCOS_LOCUS3849</name>
</gene>
<reference evidence="2 3" key="1">
    <citation type="submission" date="2018-10" db="EMBL/GenBank/DDBJ databases">
        <authorList>
            <consortium name="Pathogen Informatics"/>
        </authorList>
    </citation>
    <scope>NUCLEOTIDE SEQUENCE [LARGE SCALE GENOMIC DNA]</scope>
</reference>
<keyword evidence="3" id="KW-1185">Reference proteome</keyword>
<dbReference type="AlphaFoldDB" id="A0A0R3UAA0"/>
<feature type="region of interest" description="Disordered" evidence="1">
    <location>
        <begin position="34"/>
        <end position="59"/>
    </location>
</feature>
<feature type="compositionally biased region" description="Basic and acidic residues" evidence="1">
    <location>
        <begin position="321"/>
        <end position="333"/>
    </location>
</feature>
<accession>A0A0R3UAA0</accession>
<dbReference type="Proteomes" id="UP000267029">
    <property type="component" value="Unassembled WGS sequence"/>
</dbReference>
<proteinExistence type="predicted"/>
<evidence type="ECO:0000313" key="2">
    <source>
        <dbReference type="EMBL" id="VDD77846.1"/>
    </source>
</evidence>
<organism evidence="2 3">
    <name type="scientific">Mesocestoides corti</name>
    <name type="common">Flatworm</name>
    <dbReference type="NCBI Taxonomy" id="53468"/>
    <lineage>
        <taxon>Eukaryota</taxon>
        <taxon>Metazoa</taxon>
        <taxon>Spiralia</taxon>
        <taxon>Lophotrochozoa</taxon>
        <taxon>Platyhelminthes</taxon>
        <taxon>Cestoda</taxon>
        <taxon>Eucestoda</taxon>
        <taxon>Cyclophyllidea</taxon>
        <taxon>Mesocestoididae</taxon>
        <taxon>Mesocestoides</taxon>
    </lineage>
</organism>
<evidence type="ECO:0000313" key="3">
    <source>
        <dbReference type="Proteomes" id="UP000267029"/>
    </source>
</evidence>
<protein>
    <submittedName>
        <fullName evidence="2">Uncharacterized protein</fullName>
    </submittedName>
</protein>